<dbReference type="Proteomes" id="UP000305709">
    <property type="component" value="Unassembled WGS sequence"/>
</dbReference>
<feature type="domain" description="VOC" evidence="2">
    <location>
        <begin position="6"/>
        <end position="130"/>
    </location>
</feature>
<dbReference type="InterPro" id="IPR051785">
    <property type="entry name" value="MMCE/EMCE_epimerase"/>
</dbReference>
<accession>A0A5C4N9Q0</accession>
<gene>
    <name evidence="3" type="ORF">FHG71_18810</name>
</gene>
<dbReference type="PANTHER" id="PTHR43048:SF3">
    <property type="entry name" value="METHYLMALONYL-COA EPIMERASE, MITOCHONDRIAL"/>
    <property type="match status" value="1"/>
</dbReference>
<keyword evidence="1" id="KW-0479">Metal-binding</keyword>
<dbReference type="OrthoDB" id="9812656at2"/>
<dbReference type="CDD" id="cd06587">
    <property type="entry name" value="VOC"/>
    <property type="match status" value="1"/>
</dbReference>
<dbReference type="GO" id="GO:0046872">
    <property type="term" value="F:metal ion binding"/>
    <property type="evidence" value="ECO:0007669"/>
    <property type="project" value="UniProtKB-KW"/>
</dbReference>
<keyword evidence="4" id="KW-1185">Reference proteome</keyword>
<proteinExistence type="predicted"/>
<evidence type="ECO:0000259" key="2">
    <source>
        <dbReference type="PROSITE" id="PS51819"/>
    </source>
</evidence>
<organism evidence="3 4">
    <name type="scientific">Rubellimicrobium roseum</name>
    <dbReference type="NCBI Taxonomy" id="687525"/>
    <lineage>
        <taxon>Bacteria</taxon>
        <taxon>Pseudomonadati</taxon>
        <taxon>Pseudomonadota</taxon>
        <taxon>Alphaproteobacteria</taxon>
        <taxon>Rhodobacterales</taxon>
        <taxon>Roseobacteraceae</taxon>
        <taxon>Rubellimicrobium</taxon>
    </lineage>
</organism>
<dbReference type="RefSeq" id="WP_139083242.1">
    <property type="nucleotide sequence ID" value="NZ_VDFV01000045.1"/>
</dbReference>
<dbReference type="GO" id="GO:0004462">
    <property type="term" value="F:lactoylglutathione lyase activity"/>
    <property type="evidence" value="ECO:0007669"/>
    <property type="project" value="InterPro"/>
</dbReference>
<dbReference type="AlphaFoldDB" id="A0A5C4N9Q0"/>
<sequence>MNGISTIAHVALKVRDLDRSLDFYVNKLGFAEMMRLDKPDGRPGVWLVYLRITDTQYLELFPDGEGERAPGWNDTAINHICLGVDEIDATLAHLEKVGIPLLLPKKQAVDGNWQAWIEDPDGNRIELMQMMPGSLQEQAIDRLKREAQAQAKKGVGDR</sequence>
<comment type="caution">
    <text evidence="3">The sequence shown here is derived from an EMBL/GenBank/DDBJ whole genome shotgun (WGS) entry which is preliminary data.</text>
</comment>
<dbReference type="PANTHER" id="PTHR43048">
    <property type="entry name" value="METHYLMALONYL-COA EPIMERASE"/>
    <property type="match status" value="1"/>
</dbReference>
<dbReference type="InterPro" id="IPR029068">
    <property type="entry name" value="Glyas_Bleomycin-R_OHBP_Dase"/>
</dbReference>
<dbReference type="SUPFAM" id="SSF54593">
    <property type="entry name" value="Glyoxalase/Bleomycin resistance protein/Dihydroxybiphenyl dioxygenase"/>
    <property type="match status" value="1"/>
</dbReference>
<evidence type="ECO:0000313" key="4">
    <source>
        <dbReference type="Proteomes" id="UP000305709"/>
    </source>
</evidence>
<dbReference type="Gene3D" id="3.10.180.10">
    <property type="entry name" value="2,3-Dihydroxybiphenyl 1,2-Dioxygenase, domain 1"/>
    <property type="match status" value="1"/>
</dbReference>
<dbReference type="GO" id="GO:0046491">
    <property type="term" value="P:L-methylmalonyl-CoA metabolic process"/>
    <property type="evidence" value="ECO:0007669"/>
    <property type="project" value="TreeGrafter"/>
</dbReference>
<dbReference type="PROSITE" id="PS00934">
    <property type="entry name" value="GLYOXALASE_I_1"/>
    <property type="match status" value="1"/>
</dbReference>
<name>A0A5C4N9Q0_9RHOB</name>
<dbReference type="PROSITE" id="PS51819">
    <property type="entry name" value="VOC"/>
    <property type="match status" value="1"/>
</dbReference>
<dbReference type="InterPro" id="IPR037523">
    <property type="entry name" value="VOC_core"/>
</dbReference>
<evidence type="ECO:0000313" key="3">
    <source>
        <dbReference type="EMBL" id="TNC63990.1"/>
    </source>
</evidence>
<reference evidence="3 4" key="1">
    <citation type="submission" date="2019-06" db="EMBL/GenBank/DDBJ databases">
        <authorList>
            <person name="Jiang L."/>
        </authorList>
    </citation>
    <scope>NUCLEOTIDE SEQUENCE [LARGE SCALE GENOMIC DNA]</scope>
    <source>
        <strain evidence="3 4">YIM 48858</strain>
    </source>
</reference>
<dbReference type="GO" id="GO:0004493">
    <property type="term" value="F:methylmalonyl-CoA epimerase activity"/>
    <property type="evidence" value="ECO:0007669"/>
    <property type="project" value="TreeGrafter"/>
</dbReference>
<evidence type="ECO:0000256" key="1">
    <source>
        <dbReference type="ARBA" id="ARBA00022723"/>
    </source>
</evidence>
<dbReference type="InterPro" id="IPR018146">
    <property type="entry name" value="Glyoxalase_1_CS"/>
</dbReference>
<dbReference type="Pfam" id="PF00903">
    <property type="entry name" value="Glyoxalase"/>
    <property type="match status" value="1"/>
</dbReference>
<dbReference type="InterPro" id="IPR004360">
    <property type="entry name" value="Glyas_Fos-R_dOase_dom"/>
</dbReference>
<dbReference type="EMBL" id="VDFV01000045">
    <property type="protein sequence ID" value="TNC63990.1"/>
    <property type="molecule type" value="Genomic_DNA"/>
</dbReference>
<protein>
    <submittedName>
        <fullName evidence="3">VOC family protein</fullName>
    </submittedName>
</protein>